<name>A0A225E6V4_9BACT</name>
<evidence type="ECO:0000256" key="1">
    <source>
        <dbReference type="ARBA" id="ARBA00022553"/>
    </source>
</evidence>
<dbReference type="GO" id="GO:0005829">
    <property type="term" value="C:cytosol"/>
    <property type="evidence" value="ECO:0007669"/>
    <property type="project" value="TreeGrafter"/>
</dbReference>
<dbReference type="InterPro" id="IPR001789">
    <property type="entry name" value="Sig_transdc_resp-reg_receiver"/>
</dbReference>
<keyword evidence="3" id="KW-0805">Transcription regulation</keyword>
<dbReference type="GO" id="GO:0000976">
    <property type="term" value="F:transcription cis-regulatory region binding"/>
    <property type="evidence" value="ECO:0007669"/>
    <property type="project" value="TreeGrafter"/>
</dbReference>
<dbReference type="InterPro" id="IPR011006">
    <property type="entry name" value="CheY-like_superfamily"/>
</dbReference>
<dbReference type="AlphaFoldDB" id="A0A225E6V4"/>
<dbReference type="Pfam" id="PF00072">
    <property type="entry name" value="Response_reg"/>
    <property type="match status" value="1"/>
</dbReference>
<keyword evidence="9" id="KW-1185">Reference proteome</keyword>
<evidence type="ECO:0000256" key="6">
    <source>
        <dbReference type="PROSITE-ProRule" id="PRU00169"/>
    </source>
</evidence>
<evidence type="ECO:0000256" key="3">
    <source>
        <dbReference type="ARBA" id="ARBA00023015"/>
    </source>
</evidence>
<evidence type="ECO:0000256" key="4">
    <source>
        <dbReference type="ARBA" id="ARBA00023125"/>
    </source>
</evidence>
<dbReference type="Proteomes" id="UP000214646">
    <property type="component" value="Unassembled WGS sequence"/>
</dbReference>
<reference evidence="9" key="1">
    <citation type="submission" date="2017-06" db="EMBL/GenBank/DDBJ databases">
        <title>Genome analysis of Fimbriiglobus ruber SP5, the first member of the order Planctomycetales with confirmed chitinolytic capability.</title>
        <authorList>
            <person name="Ravin N.V."/>
            <person name="Rakitin A.L."/>
            <person name="Ivanova A.A."/>
            <person name="Beletsky A.V."/>
            <person name="Kulichevskaya I.S."/>
            <person name="Mardanov A.V."/>
            <person name="Dedysh S.N."/>
        </authorList>
    </citation>
    <scope>NUCLEOTIDE SEQUENCE [LARGE SCALE GENOMIC DNA]</scope>
    <source>
        <strain evidence="9">SP5</strain>
    </source>
</reference>
<dbReference type="OrthoDB" id="260274at2"/>
<dbReference type="GO" id="GO:0032993">
    <property type="term" value="C:protein-DNA complex"/>
    <property type="evidence" value="ECO:0007669"/>
    <property type="project" value="TreeGrafter"/>
</dbReference>
<dbReference type="PANTHER" id="PTHR48111:SF4">
    <property type="entry name" value="DNA-BINDING DUAL TRANSCRIPTIONAL REGULATOR OMPR"/>
    <property type="match status" value="1"/>
</dbReference>
<dbReference type="EMBL" id="NIDE01000003">
    <property type="protein sequence ID" value="OWK44395.1"/>
    <property type="molecule type" value="Genomic_DNA"/>
</dbReference>
<evidence type="ECO:0000313" key="8">
    <source>
        <dbReference type="EMBL" id="OWK44395.1"/>
    </source>
</evidence>
<evidence type="ECO:0000313" key="9">
    <source>
        <dbReference type="Proteomes" id="UP000214646"/>
    </source>
</evidence>
<sequence>MKILVAEDDAMVSYLLKATLSKWGYEVVAVHDGEAALRALQGPNAPGIALLDWMMPGLDGTEVCRRIRCDKARAATYLILLTSRESKADIIVGLQSGANDYIIKPFDHGELQARVGVGRTVVELQQALVARVRELEDATAHVKQLRGLLPVCMYCKKVRDDQNYWEKVEAYISKHLDTTISHGICPDCWASEIVPQMSRFGINTDSLKELE</sequence>
<evidence type="ECO:0000259" key="7">
    <source>
        <dbReference type="PROSITE" id="PS50110"/>
    </source>
</evidence>
<feature type="modified residue" description="4-aspartylphosphate" evidence="6">
    <location>
        <position position="52"/>
    </location>
</feature>
<dbReference type="CDD" id="cd17574">
    <property type="entry name" value="REC_OmpR"/>
    <property type="match status" value="1"/>
</dbReference>
<dbReference type="Gene3D" id="3.40.50.2300">
    <property type="match status" value="1"/>
</dbReference>
<gene>
    <name evidence="8" type="ORF">FRUB_02327</name>
</gene>
<feature type="domain" description="Response regulatory" evidence="7">
    <location>
        <begin position="2"/>
        <end position="119"/>
    </location>
</feature>
<dbReference type="SMART" id="SM00448">
    <property type="entry name" value="REC"/>
    <property type="match status" value="1"/>
</dbReference>
<keyword evidence="1 6" id="KW-0597">Phosphoprotein</keyword>
<comment type="caution">
    <text evidence="8">The sequence shown here is derived from an EMBL/GenBank/DDBJ whole genome shotgun (WGS) entry which is preliminary data.</text>
</comment>
<proteinExistence type="predicted"/>
<dbReference type="GO" id="GO:0000156">
    <property type="term" value="F:phosphorelay response regulator activity"/>
    <property type="evidence" value="ECO:0007669"/>
    <property type="project" value="TreeGrafter"/>
</dbReference>
<dbReference type="PROSITE" id="PS50110">
    <property type="entry name" value="RESPONSE_REGULATORY"/>
    <property type="match status" value="1"/>
</dbReference>
<keyword evidence="5" id="KW-0804">Transcription</keyword>
<accession>A0A225E6V4</accession>
<dbReference type="RefSeq" id="WP_088253837.1">
    <property type="nucleotide sequence ID" value="NZ_NIDE01000003.1"/>
</dbReference>
<dbReference type="PANTHER" id="PTHR48111">
    <property type="entry name" value="REGULATOR OF RPOS"/>
    <property type="match status" value="1"/>
</dbReference>
<keyword evidence="4" id="KW-0238">DNA-binding</keyword>
<keyword evidence="2" id="KW-0902">Two-component regulatory system</keyword>
<protein>
    <submittedName>
        <fullName evidence="8">Phosphate regulon transcriptional regulatory protein PhoB (SphR)</fullName>
    </submittedName>
</protein>
<evidence type="ECO:0000256" key="2">
    <source>
        <dbReference type="ARBA" id="ARBA00023012"/>
    </source>
</evidence>
<evidence type="ECO:0000256" key="5">
    <source>
        <dbReference type="ARBA" id="ARBA00023163"/>
    </source>
</evidence>
<organism evidence="8 9">
    <name type="scientific">Fimbriiglobus ruber</name>
    <dbReference type="NCBI Taxonomy" id="1908690"/>
    <lineage>
        <taxon>Bacteria</taxon>
        <taxon>Pseudomonadati</taxon>
        <taxon>Planctomycetota</taxon>
        <taxon>Planctomycetia</taxon>
        <taxon>Gemmatales</taxon>
        <taxon>Gemmataceae</taxon>
        <taxon>Fimbriiglobus</taxon>
    </lineage>
</organism>
<dbReference type="InterPro" id="IPR039420">
    <property type="entry name" value="WalR-like"/>
</dbReference>
<dbReference type="SUPFAM" id="SSF52172">
    <property type="entry name" value="CheY-like"/>
    <property type="match status" value="1"/>
</dbReference>
<dbReference type="GO" id="GO:0006355">
    <property type="term" value="P:regulation of DNA-templated transcription"/>
    <property type="evidence" value="ECO:0007669"/>
    <property type="project" value="TreeGrafter"/>
</dbReference>